<dbReference type="GO" id="GO:0043190">
    <property type="term" value="C:ATP-binding cassette (ABC) transporter complex"/>
    <property type="evidence" value="ECO:0007669"/>
    <property type="project" value="InterPro"/>
</dbReference>
<dbReference type="EMBL" id="VLKT01000011">
    <property type="protein sequence ID" value="TWI38750.1"/>
    <property type="molecule type" value="Genomic_DNA"/>
</dbReference>
<dbReference type="SUPFAM" id="SSF53850">
    <property type="entry name" value="Periplasmic binding protein-like II"/>
    <property type="match status" value="1"/>
</dbReference>
<comment type="caution">
    <text evidence="7">The sequence shown here is derived from an EMBL/GenBank/DDBJ whole genome shotgun (WGS) entry which is preliminary data.</text>
</comment>
<feature type="chain" id="PRO_5021821691" evidence="5">
    <location>
        <begin position="31"/>
        <end position="532"/>
    </location>
</feature>
<evidence type="ECO:0000313" key="7">
    <source>
        <dbReference type="EMBL" id="TWI38750.1"/>
    </source>
</evidence>
<evidence type="ECO:0000256" key="1">
    <source>
        <dbReference type="ARBA" id="ARBA00004418"/>
    </source>
</evidence>
<dbReference type="RefSeq" id="WP_240547060.1">
    <property type="nucleotide sequence ID" value="NZ_BSPF01000047.1"/>
</dbReference>
<dbReference type="Pfam" id="PF00496">
    <property type="entry name" value="SBP_bac_5"/>
    <property type="match status" value="1"/>
</dbReference>
<accession>A0A562P3D0</accession>
<evidence type="ECO:0000256" key="4">
    <source>
        <dbReference type="ARBA" id="ARBA00022729"/>
    </source>
</evidence>
<keyword evidence="4 5" id="KW-0732">Signal</keyword>
<dbReference type="Gene3D" id="3.10.105.10">
    <property type="entry name" value="Dipeptide-binding Protein, Domain 3"/>
    <property type="match status" value="1"/>
</dbReference>
<evidence type="ECO:0000313" key="8">
    <source>
        <dbReference type="Proteomes" id="UP000317122"/>
    </source>
</evidence>
<dbReference type="Proteomes" id="UP000317122">
    <property type="component" value="Unassembled WGS sequence"/>
</dbReference>
<evidence type="ECO:0000259" key="6">
    <source>
        <dbReference type="Pfam" id="PF00496"/>
    </source>
</evidence>
<feature type="domain" description="Solute-binding protein family 5" evidence="6">
    <location>
        <begin position="76"/>
        <end position="440"/>
    </location>
</feature>
<dbReference type="Gene3D" id="3.40.190.10">
    <property type="entry name" value="Periplasmic binding protein-like II"/>
    <property type="match status" value="1"/>
</dbReference>
<organism evidence="7 8">
    <name type="scientific">Mesorhizobium tianshanense</name>
    <dbReference type="NCBI Taxonomy" id="39844"/>
    <lineage>
        <taxon>Bacteria</taxon>
        <taxon>Pseudomonadati</taxon>
        <taxon>Pseudomonadota</taxon>
        <taxon>Alphaproteobacteria</taxon>
        <taxon>Hyphomicrobiales</taxon>
        <taxon>Phyllobacteriaceae</taxon>
        <taxon>Mesorhizobium</taxon>
    </lineage>
</organism>
<dbReference type="AlphaFoldDB" id="A0A562P3D0"/>
<proteinExistence type="inferred from homology"/>
<dbReference type="InterPro" id="IPR030678">
    <property type="entry name" value="Peptide/Ni-bd"/>
</dbReference>
<evidence type="ECO:0000256" key="2">
    <source>
        <dbReference type="ARBA" id="ARBA00005695"/>
    </source>
</evidence>
<dbReference type="PIRSF" id="PIRSF002741">
    <property type="entry name" value="MppA"/>
    <property type="match status" value="1"/>
</dbReference>
<name>A0A562P3D0_9HYPH</name>
<sequence length="532" mass="57533">MARTLRTHALTLSLACATMLVPASLVTAQAQDKPLVIARDMDINSLDPSRGFCDTCQIVFSSTYARLVNLDKDNKTIVPMLAESWEINADQTKFTFKLNPKAKFSDGSPVEPKDVKWSLERLKNVKGSASYLVDPVKSIETPDAQTVVIDLTESNSEFLSVLTAPFLAIINSDVVAENGGDAGTDAATKDTAEQWLLANSAGAGPFVLSSYSPNQEVRLKRNDNYWGEAPAVSEIIMQQSKGGVSQLQLLEGGTADIAMQVDPTTAKSITNADIVVDTQPSLNMVYVALAPGAKGLPNPMGSKVREAIAHAIDYDGIIDLTVDGKGRRLATPIPEGFPGTGGAEPISYDVEKAKALMAEAGAADGFTIDAMYPNVNQYGVDYTLMMQKIQQDLAEIKIELNLEPVEFSVWRERVNGDGIPLTAVYFAPDFFGTSQYIQYFAMMDGTVWYKRAGAANDPELARPEVAGLLKKALSTGGAESDGYFRELAKGIAEDHIILPILSPDNVFVYRKGLEGLRFSACCNMVLSDISWK</sequence>
<dbReference type="InterPro" id="IPR000914">
    <property type="entry name" value="SBP_5_dom"/>
</dbReference>
<keyword evidence="3" id="KW-0813">Transport</keyword>
<dbReference type="GO" id="GO:1904680">
    <property type="term" value="F:peptide transmembrane transporter activity"/>
    <property type="evidence" value="ECO:0007669"/>
    <property type="project" value="TreeGrafter"/>
</dbReference>
<protein>
    <submittedName>
        <fullName evidence="7">Peptide/nickel transport system substrate-binding protein</fullName>
    </submittedName>
</protein>
<comment type="similarity">
    <text evidence="2">Belongs to the bacterial solute-binding protein 5 family.</text>
</comment>
<feature type="signal peptide" evidence="5">
    <location>
        <begin position="1"/>
        <end position="30"/>
    </location>
</feature>
<gene>
    <name evidence="7" type="ORF">IQ26_02171</name>
</gene>
<evidence type="ECO:0000256" key="3">
    <source>
        <dbReference type="ARBA" id="ARBA00022448"/>
    </source>
</evidence>
<dbReference type="CDD" id="cd08512">
    <property type="entry name" value="PBP2_NikA_DppA_OppA_like_7"/>
    <property type="match status" value="1"/>
</dbReference>
<dbReference type="PANTHER" id="PTHR30290">
    <property type="entry name" value="PERIPLASMIC BINDING COMPONENT OF ABC TRANSPORTER"/>
    <property type="match status" value="1"/>
</dbReference>
<dbReference type="PANTHER" id="PTHR30290:SF10">
    <property type="entry name" value="PERIPLASMIC OLIGOPEPTIDE-BINDING PROTEIN-RELATED"/>
    <property type="match status" value="1"/>
</dbReference>
<reference evidence="7 8" key="1">
    <citation type="journal article" date="2015" name="Stand. Genomic Sci.">
        <title>Genomic Encyclopedia of Bacterial and Archaeal Type Strains, Phase III: the genomes of soil and plant-associated and newly described type strains.</title>
        <authorList>
            <person name="Whitman W.B."/>
            <person name="Woyke T."/>
            <person name="Klenk H.P."/>
            <person name="Zhou Y."/>
            <person name="Lilburn T.G."/>
            <person name="Beck B.J."/>
            <person name="De Vos P."/>
            <person name="Vandamme P."/>
            <person name="Eisen J.A."/>
            <person name="Garrity G."/>
            <person name="Hugenholtz P."/>
            <person name="Kyrpides N.C."/>
        </authorList>
    </citation>
    <scope>NUCLEOTIDE SEQUENCE [LARGE SCALE GENOMIC DNA]</scope>
    <source>
        <strain evidence="7 8">CGMCC 1.2546</strain>
    </source>
</reference>
<keyword evidence="8" id="KW-1185">Reference proteome</keyword>
<dbReference type="InterPro" id="IPR039424">
    <property type="entry name" value="SBP_5"/>
</dbReference>
<dbReference type="GO" id="GO:0015833">
    <property type="term" value="P:peptide transport"/>
    <property type="evidence" value="ECO:0007669"/>
    <property type="project" value="TreeGrafter"/>
</dbReference>
<dbReference type="Gene3D" id="3.90.76.10">
    <property type="entry name" value="Dipeptide-binding Protein, Domain 1"/>
    <property type="match status" value="1"/>
</dbReference>
<evidence type="ECO:0000256" key="5">
    <source>
        <dbReference type="SAM" id="SignalP"/>
    </source>
</evidence>
<dbReference type="GO" id="GO:0030288">
    <property type="term" value="C:outer membrane-bounded periplasmic space"/>
    <property type="evidence" value="ECO:0007669"/>
    <property type="project" value="UniProtKB-ARBA"/>
</dbReference>
<comment type="subcellular location">
    <subcellularLocation>
        <location evidence="1">Periplasm</location>
    </subcellularLocation>
</comment>